<dbReference type="InterPro" id="IPR021438">
    <property type="entry name" value="DUF3087"/>
</dbReference>
<organism evidence="2 3">
    <name type="scientific">Shewanella nanhaiensis</name>
    <dbReference type="NCBI Taxonomy" id="2864872"/>
    <lineage>
        <taxon>Bacteria</taxon>
        <taxon>Pseudomonadati</taxon>
        <taxon>Pseudomonadota</taxon>
        <taxon>Gammaproteobacteria</taxon>
        <taxon>Alteromonadales</taxon>
        <taxon>Shewanellaceae</taxon>
        <taxon>Shewanella</taxon>
    </lineage>
</organism>
<evidence type="ECO:0000313" key="2">
    <source>
        <dbReference type="EMBL" id="MBW8184105.1"/>
    </source>
</evidence>
<dbReference type="EMBL" id="JAHZST010000006">
    <property type="protein sequence ID" value="MBW8184105.1"/>
    <property type="molecule type" value="Genomic_DNA"/>
</dbReference>
<sequence>MKLIDIDKSRYRKNLNLVSIALVAGLTILSLVFGALLIAAFGTHASENIAAGESTGNFHLNLLGVIFAVVTCLSVMIRVKDSAFMHEVYYVWRLKALHNRIYRRLKSIKAAANNQELNALIILSFYYAGLKQVYFLDNNTLTISKVEKDIAELERRICESKQTVSLDQFDEKMLEAFN</sequence>
<dbReference type="Pfam" id="PF11286">
    <property type="entry name" value="DUF3087"/>
    <property type="match status" value="1"/>
</dbReference>
<keyword evidence="1" id="KW-1133">Transmembrane helix</keyword>
<keyword evidence="1" id="KW-0812">Transmembrane</keyword>
<proteinExistence type="predicted"/>
<comment type="caution">
    <text evidence="2">The sequence shown here is derived from an EMBL/GenBank/DDBJ whole genome shotgun (WGS) entry which is preliminary data.</text>
</comment>
<feature type="transmembrane region" description="Helical" evidence="1">
    <location>
        <begin position="20"/>
        <end position="46"/>
    </location>
</feature>
<keyword evidence="1" id="KW-0472">Membrane</keyword>
<dbReference type="Proteomes" id="UP001195963">
    <property type="component" value="Unassembled WGS sequence"/>
</dbReference>
<dbReference type="RefSeq" id="WP_220109642.1">
    <property type="nucleotide sequence ID" value="NZ_JAHZST010000006.1"/>
</dbReference>
<keyword evidence="3" id="KW-1185">Reference proteome</keyword>
<reference evidence="2 3" key="1">
    <citation type="submission" date="2021-07" db="EMBL/GenBank/DDBJ databases">
        <title>Shewanella sp. nov, isolated from SCS.</title>
        <authorList>
            <person name="Cao W.R."/>
        </authorList>
    </citation>
    <scope>NUCLEOTIDE SEQUENCE [LARGE SCALE GENOMIC DNA]</scope>
    <source>
        <strain evidence="2 3">NR704-98</strain>
    </source>
</reference>
<feature type="transmembrane region" description="Helical" evidence="1">
    <location>
        <begin position="58"/>
        <end position="77"/>
    </location>
</feature>
<accession>A0ABS7E3G9</accession>
<evidence type="ECO:0000256" key="1">
    <source>
        <dbReference type="SAM" id="Phobius"/>
    </source>
</evidence>
<protein>
    <submittedName>
        <fullName evidence="2">DUF3087 domain-containing protein</fullName>
    </submittedName>
</protein>
<name>A0ABS7E3G9_9GAMM</name>
<gene>
    <name evidence="2" type="ORF">K0625_10500</name>
</gene>
<evidence type="ECO:0000313" key="3">
    <source>
        <dbReference type="Proteomes" id="UP001195963"/>
    </source>
</evidence>